<feature type="domain" description="Protein kinase" evidence="11">
    <location>
        <begin position="111"/>
        <end position="395"/>
    </location>
</feature>
<keyword evidence="7 9" id="KW-0067">ATP-binding</keyword>
<dbReference type="GO" id="GO:0000307">
    <property type="term" value="C:cyclin-dependent protein kinase holoenzyme complex"/>
    <property type="evidence" value="ECO:0007669"/>
    <property type="project" value="TreeGrafter"/>
</dbReference>
<dbReference type="EMBL" id="CP136891">
    <property type="protein sequence ID" value="WOK99651.1"/>
    <property type="molecule type" value="Genomic_DNA"/>
</dbReference>
<keyword evidence="5 9" id="KW-0547">Nucleotide-binding</keyword>
<dbReference type="GO" id="GO:0005524">
    <property type="term" value="F:ATP binding"/>
    <property type="evidence" value="ECO:0007669"/>
    <property type="project" value="UniProtKB-UniRule"/>
</dbReference>
<keyword evidence="3" id="KW-0723">Serine/threonine-protein kinase</keyword>
<dbReference type="InterPro" id="IPR008271">
    <property type="entry name" value="Ser/Thr_kinase_AS"/>
</dbReference>
<gene>
    <name evidence="12" type="ORF">Cni_G08363</name>
</gene>
<keyword evidence="6 12" id="KW-0418">Kinase</keyword>
<sequence>MGCAASTNAAPVTPVLNSSGVSGSLETLDEFVSSSSLWNRPQLANYEFGDRCESGESEKVCSSGNSSVSFRLWNLNRQVEAEQVAAGWPAWLSAAAGEAIQGWVPLKFESFDKLEKIGQGTYSTVFRACEIETGKIYALKKVRFDNFEPESVRFMAREIQILRMLDHPNIIKLEGLITSRYSCSIYLVFEYMEHDLSGLSSSPDIKLSEPQIKCYMKQLLSGLEQCHSRGIIHRDIKCANLLVNNEGILKIADFGLANIWNPLAKQPLTSRVVTLWYRPPELLLGSTDYEPSVDLWSVGCVFAELFQGKSILQGRTEVEQLHKIFKICGSPHEEFWNNSKLPHATVFKPQQPYENCLRETFEFLSDSALKLLETFLSVEPSKRGTASTALNSEYFRMKPYASDPSSLPKYQPNKEIDAKFREESRKSIINRSHVAEATRQPSRSGKPSRESIGLFKARLSKASSHREGSRNAQGINRSSIKQFSVVNDGMQPKQTLASRDEGRRAKQISQRDVPFSGPARVPPSSNFAWAKKSNEGQSHTRTHVRSRSQLDKSGKLDVHCISQAKTTFNLNGERTMDHGHAPYSNSKGQGSYESIRDAMLKQWIHPELQDSTYSFRNFHSRHPSDALDRQDTLPSKNKRLKFKGYPDNGEQVELSGPLVLQAQKVDEFLERHEQCIRVAVRKSWLQRGQMLGH</sequence>
<dbReference type="GO" id="GO:0005634">
    <property type="term" value="C:nucleus"/>
    <property type="evidence" value="ECO:0007669"/>
    <property type="project" value="TreeGrafter"/>
</dbReference>
<dbReference type="GO" id="GO:0032968">
    <property type="term" value="P:positive regulation of transcription elongation by RNA polymerase II"/>
    <property type="evidence" value="ECO:0007669"/>
    <property type="project" value="TreeGrafter"/>
</dbReference>
<dbReference type="CDD" id="cd07840">
    <property type="entry name" value="STKc_CDK9_like"/>
    <property type="match status" value="1"/>
</dbReference>
<dbReference type="Gene3D" id="3.30.200.20">
    <property type="entry name" value="Phosphorylase Kinase, domain 1"/>
    <property type="match status" value="1"/>
</dbReference>
<evidence type="ECO:0000256" key="7">
    <source>
        <dbReference type="ARBA" id="ARBA00022840"/>
    </source>
</evidence>
<feature type="binding site" evidence="9">
    <location>
        <position position="140"/>
    </location>
    <ligand>
        <name>ATP</name>
        <dbReference type="ChEBI" id="CHEBI:30616"/>
    </ligand>
</feature>
<evidence type="ECO:0000256" key="3">
    <source>
        <dbReference type="ARBA" id="ARBA00022527"/>
    </source>
</evidence>
<evidence type="ECO:0000256" key="2">
    <source>
        <dbReference type="ARBA" id="ARBA00012409"/>
    </source>
</evidence>
<dbReference type="PANTHER" id="PTHR24056:SF228">
    <property type="entry name" value="PROTEIN IMPAIRED IN BABA-INDUCED STERILITY 1"/>
    <property type="match status" value="1"/>
</dbReference>
<feature type="region of interest" description="Disordered" evidence="10">
    <location>
        <begin position="427"/>
        <end position="551"/>
    </location>
</feature>
<protein>
    <recommendedName>
        <fullName evidence="2">[RNA-polymerase]-subunit kinase</fullName>
        <ecNumber evidence="2">2.7.11.23</ecNumber>
    </recommendedName>
</protein>
<dbReference type="PROSITE" id="PS50011">
    <property type="entry name" value="PROTEIN_KINASE_DOM"/>
    <property type="match status" value="1"/>
</dbReference>
<comment type="similarity">
    <text evidence="1">Belongs to the protein kinase superfamily. CMGC Ser/Thr protein kinase family. CDC2/CDKX subfamily.</text>
</comment>
<organism evidence="12 13">
    <name type="scientific">Canna indica</name>
    <name type="common">Indian-shot</name>
    <dbReference type="NCBI Taxonomy" id="4628"/>
    <lineage>
        <taxon>Eukaryota</taxon>
        <taxon>Viridiplantae</taxon>
        <taxon>Streptophyta</taxon>
        <taxon>Embryophyta</taxon>
        <taxon>Tracheophyta</taxon>
        <taxon>Spermatophyta</taxon>
        <taxon>Magnoliopsida</taxon>
        <taxon>Liliopsida</taxon>
        <taxon>Zingiberales</taxon>
        <taxon>Cannaceae</taxon>
        <taxon>Canna</taxon>
    </lineage>
</organism>
<accession>A0AAQ3K0U3</accession>
<evidence type="ECO:0000256" key="5">
    <source>
        <dbReference type="ARBA" id="ARBA00022741"/>
    </source>
</evidence>
<dbReference type="Pfam" id="PF00069">
    <property type="entry name" value="Pkinase"/>
    <property type="match status" value="1"/>
</dbReference>
<dbReference type="InterPro" id="IPR050108">
    <property type="entry name" value="CDK"/>
</dbReference>
<keyword evidence="13" id="KW-1185">Reference proteome</keyword>
<dbReference type="InterPro" id="IPR011009">
    <property type="entry name" value="Kinase-like_dom_sf"/>
</dbReference>
<proteinExistence type="inferred from homology"/>
<dbReference type="Proteomes" id="UP001327560">
    <property type="component" value="Chromosome 2"/>
</dbReference>
<dbReference type="FunFam" id="1.10.510.10:FF:000043">
    <property type="entry name" value="probable serine/threonine-protein kinase At1g54610"/>
    <property type="match status" value="1"/>
</dbReference>
<evidence type="ECO:0000256" key="6">
    <source>
        <dbReference type="ARBA" id="ARBA00022777"/>
    </source>
</evidence>
<dbReference type="GO" id="GO:0008353">
    <property type="term" value="F:RNA polymerase II CTD heptapeptide repeat kinase activity"/>
    <property type="evidence" value="ECO:0007669"/>
    <property type="project" value="UniProtKB-EC"/>
</dbReference>
<dbReference type="FunFam" id="3.30.200.20:FF:000021">
    <property type="entry name" value="probable serine/threonine-protein kinase At1g54610"/>
    <property type="match status" value="1"/>
</dbReference>
<evidence type="ECO:0000256" key="1">
    <source>
        <dbReference type="ARBA" id="ARBA00006485"/>
    </source>
</evidence>
<evidence type="ECO:0000256" key="10">
    <source>
        <dbReference type="SAM" id="MobiDB-lite"/>
    </source>
</evidence>
<comment type="catalytic activity">
    <reaction evidence="8">
        <text>[DNA-directed RNA polymerase] + ATP = phospho-[DNA-directed RNA polymerase] + ADP + H(+)</text>
        <dbReference type="Rhea" id="RHEA:10216"/>
        <dbReference type="Rhea" id="RHEA-COMP:11321"/>
        <dbReference type="Rhea" id="RHEA-COMP:11322"/>
        <dbReference type="ChEBI" id="CHEBI:15378"/>
        <dbReference type="ChEBI" id="CHEBI:30616"/>
        <dbReference type="ChEBI" id="CHEBI:43176"/>
        <dbReference type="ChEBI" id="CHEBI:68546"/>
        <dbReference type="ChEBI" id="CHEBI:456216"/>
        <dbReference type="EC" id="2.7.11.23"/>
    </reaction>
</comment>
<dbReference type="PANTHER" id="PTHR24056">
    <property type="entry name" value="CELL DIVISION PROTEIN KINASE"/>
    <property type="match status" value="1"/>
</dbReference>
<dbReference type="Gene3D" id="1.10.510.10">
    <property type="entry name" value="Transferase(Phosphotransferase) domain 1"/>
    <property type="match status" value="1"/>
</dbReference>
<dbReference type="InterPro" id="IPR017441">
    <property type="entry name" value="Protein_kinase_ATP_BS"/>
</dbReference>
<dbReference type="PROSITE" id="PS00108">
    <property type="entry name" value="PROTEIN_KINASE_ST"/>
    <property type="match status" value="1"/>
</dbReference>
<dbReference type="PROSITE" id="PS00107">
    <property type="entry name" value="PROTEIN_KINASE_ATP"/>
    <property type="match status" value="1"/>
</dbReference>
<dbReference type="InterPro" id="IPR000719">
    <property type="entry name" value="Prot_kinase_dom"/>
</dbReference>
<dbReference type="AlphaFoldDB" id="A0AAQ3K0U3"/>
<feature type="compositionally biased region" description="Polar residues" evidence="10">
    <location>
        <begin position="470"/>
        <end position="485"/>
    </location>
</feature>
<dbReference type="SUPFAM" id="SSF56112">
    <property type="entry name" value="Protein kinase-like (PK-like)"/>
    <property type="match status" value="1"/>
</dbReference>
<evidence type="ECO:0000259" key="11">
    <source>
        <dbReference type="PROSITE" id="PS50011"/>
    </source>
</evidence>
<name>A0AAQ3K0U3_9LILI</name>
<keyword evidence="4" id="KW-0808">Transferase</keyword>
<evidence type="ECO:0000313" key="12">
    <source>
        <dbReference type="EMBL" id="WOK99651.1"/>
    </source>
</evidence>
<evidence type="ECO:0000256" key="4">
    <source>
        <dbReference type="ARBA" id="ARBA00022679"/>
    </source>
</evidence>
<evidence type="ECO:0000256" key="9">
    <source>
        <dbReference type="PROSITE-ProRule" id="PRU10141"/>
    </source>
</evidence>
<evidence type="ECO:0000313" key="13">
    <source>
        <dbReference type="Proteomes" id="UP001327560"/>
    </source>
</evidence>
<reference evidence="12 13" key="1">
    <citation type="submission" date="2023-10" db="EMBL/GenBank/DDBJ databases">
        <title>Chromosome-scale genome assembly provides insights into flower coloration mechanisms of Canna indica.</title>
        <authorList>
            <person name="Li C."/>
        </authorList>
    </citation>
    <scope>NUCLEOTIDE SEQUENCE [LARGE SCALE GENOMIC DNA]</scope>
    <source>
        <tissue evidence="12">Flower</tissue>
    </source>
</reference>
<dbReference type="EC" id="2.7.11.23" evidence="2"/>
<dbReference type="SMART" id="SM00220">
    <property type="entry name" value="S_TKc"/>
    <property type="match status" value="1"/>
</dbReference>
<evidence type="ECO:0000256" key="8">
    <source>
        <dbReference type="ARBA" id="ARBA00049280"/>
    </source>
</evidence>